<protein>
    <recommendedName>
        <fullName evidence="5">TLC domain-containing protein</fullName>
    </recommendedName>
</protein>
<evidence type="ECO:0000256" key="2">
    <source>
        <dbReference type="SAM" id="Phobius"/>
    </source>
</evidence>
<feature type="region of interest" description="Disordered" evidence="1">
    <location>
        <begin position="1"/>
        <end position="113"/>
    </location>
</feature>
<keyword evidence="4" id="KW-1185">Reference proteome</keyword>
<feature type="compositionally biased region" description="Basic and acidic residues" evidence="1">
    <location>
        <begin position="90"/>
        <end position="101"/>
    </location>
</feature>
<feature type="compositionally biased region" description="Basic residues" evidence="1">
    <location>
        <begin position="62"/>
        <end position="71"/>
    </location>
</feature>
<feature type="transmembrane region" description="Helical" evidence="2">
    <location>
        <begin position="168"/>
        <end position="190"/>
    </location>
</feature>
<comment type="caution">
    <text evidence="3">The sequence shown here is derived from an EMBL/GenBank/DDBJ whole genome shotgun (WGS) entry which is preliminary data.</text>
</comment>
<evidence type="ECO:0000313" key="4">
    <source>
        <dbReference type="Proteomes" id="UP000604046"/>
    </source>
</evidence>
<accession>A0A812NQV1</accession>
<dbReference type="Proteomes" id="UP000604046">
    <property type="component" value="Unassembled WGS sequence"/>
</dbReference>
<keyword evidence="2" id="KW-1133">Transmembrane helix</keyword>
<name>A0A812NQV1_9DINO</name>
<proteinExistence type="predicted"/>
<feature type="transmembrane region" description="Helical" evidence="2">
    <location>
        <begin position="243"/>
        <end position="269"/>
    </location>
</feature>
<keyword evidence="2" id="KW-0812">Transmembrane</keyword>
<evidence type="ECO:0000313" key="3">
    <source>
        <dbReference type="EMBL" id="CAE7323935.1"/>
    </source>
</evidence>
<gene>
    <name evidence="3" type="ORF">SNAT2548_LOCUS16971</name>
</gene>
<dbReference type="EMBL" id="CAJNDS010002096">
    <property type="protein sequence ID" value="CAE7323935.1"/>
    <property type="molecule type" value="Genomic_DNA"/>
</dbReference>
<evidence type="ECO:0000256" key="1">
    <source>
        <dbReference type="SAM" id="MobiDB-lite"/>
    </source>
</evidence>
<organism evidence="3 4">
    <name type="scientific">Symbiodinium natans</name>
    <dbReference type="NCBI Taxonomy" id="878477"/>
    <lineage>
        <taxon>Eukaryota</taxon>
        <taxon>Sar</taxon>
        <taxon>Alveolata</taxon>
        <taxon>Dinophyceae</taxon>
        <taxon>Suessiales</taxon>
        <taxon>Symbiodiniaceae</taxon>
        <taxon>Symbiodinium</taxon>
    </lineage>
</organism>
<dbReference type="AlphaFoldDB" id="A0A812NQV1"/>
<feature type="compositionally biased region" description="Basic residues" evidence="1">
    <location>
        <begin position="80"/>
        <end position="89"/>
    </location>
</feature>
<keyword evidence="2" id="KW-0472">Membrane</keyword>
<evidence type="ECO:0008006" key="5">
    <source>
        <dbReference type="Google" id="ProtNLM"/>
    </source>
</evidence>
<sequence length="339" mass="37655">MPRRPVLGQDASLASPAQEAEAAGRDPGCASEHPTLDVREIRPQQVAAEPKQAIAAEDVATKKKGEKRKHGSKSDEKEKHGKKSKKDKKASKDKERQKEKQSPQISTNACSGDDAKDFDLDQLLAGTDLFEVGSTDDGYMALHDLRRILESCVSNVEEELEGFPRSRWLLSVAIQALVFPVCVWLSIWAAKASGWDMGRWLASAAHELPNASRWYVFALFGSQSRDMCPMPAEASFLMKVHHYVVTVACLLSLLAPKGFGLFIAGTFVLELGSMFYNLRVLYPGFYARIEHCCLGWRTALSEHEGRAHVDEGSLFCGRCRSVYRPPAPCFEGRWAHRTS</sequence>
<reference evidence="3" key="1">
    <citation type="submission" date="2021-02" db="EMBL/GenBank/DDBJ databases">
        <authorList>
            <person name="Dougan E. K."/>
            <person name="Rhodes N."/>
            <person name="Thang M."/>
            <person name="Chan C."/>
        </authorList>
    </citation>
    <scope>NUCLEOTIDE SEQUENCE</scope>
</reference>